<comment type="caution">
    <text evidence="7">The sequence shown here is derived from an EMBL/GenBank/DDBJ whole genome shotgun (WGS) entry which is preliminary data.</text>
</comment>
<dbReference type="EMBL" id="JAGQLF010000054">
    <property type="protein sequence ID" value="MCA9387142.1"/>
    <property type="molecule type" value="Genomic_DNA"/>
</dbReference>
<dbReference type="InterPro" id="IPR006073">
    <property type="entry name" value="GTP-bd"/>
</dbReference>
<dbReference type="InterPro" id="IPR023192">
    <property type="entry name" value="TGS-like_dom_sf"/>
</dbReference>
<evidence type="ECO:0000256" key="4">
    <source>
        <dbReference type="ARBA" id="ARBA00022842"/>
    </source>
</evidence>
<reference evidence="7" key="2">
    <citation type="journal article" date="2021" name="Microbiome">
        <title>Successional dynamics and alternative stable states in a saline activated sludge microbial community over 9 years.</title>
        <authorList>
            <person name="Wang Y."/>
            <person name="Ye J."/>
            <person name="Ju F."/>
            <person name="Liu L."/>
            <person name="Boyd J.A."/>
            <person name="Deng Y."/>
            <person name="Parks D.H."/>
            <person name="Jiang X."/>
            <person name="Yin X."/>
            <person name="Woodcroft B.J."/>
            <person name="Tyson G.W."/>
            <person name="Hugenholtz P."/>
            <person name="Polz M.F."/>
            <person name="Zhang T."/>
        </authorList>
    </citation>
    <scope>NUCLEOTIDE SEQUENCE</scope>
    <source>
        <strain evidence="7">HKST-UBA09</strain>
    </source>
</reference>
<dbReference type="GO" id="GO:0005524">
    <property type="term" value="F:ATP binding"/>
    <property type="evidence" value="ECO:0007669"/>
    <property type="project" value="UniProtKB-UniRule"/>
</dbReference>
<dbReference type="FunFam" id="1.10.150.300:FF:000001">
    <property type="entry name" value="Ribosome-binding ATPase YchF"/>
    <property type="match status" value="1"/>
</dbReference>
<keyword evidence="1" id="KW-0479">Metal-binding</keyword>
<name>A0A955LBD8_9BACT</name>
<dbReference type="SUPFAM" id="SSF81271">
    <property type="entry name" value="TGS-like"/>
    <property type="match status" value="1"/>
</dbReference>
<evidence type="ECO:0000256" key="1">
    <source>
        <dbReference type="ARBA" id="ARBA00022723"/>
    </source>
</evidence>
<reference evidence="7" key="1">
    <citation type="submission" date="2020-04" db="EMBL/GenBank/DDBJ databases">
        <authorList>
            <person name="Zhang T."/>
        </authorList>
    </citation>
    <scope>NUCLEOTIDE SEQUENCE</scope>
    <source>
        <strain evidence="7">HKST-UBA09</strain>
    </source>
</reference>
<dbReference type="GO" id="GO:0043023">
    <property type="term" value="F:ribosomal large subunit binding"/>
    <property type="evidence" value="ECO:0007669"/>
    <property type="project" value="UniProtKB-UniRule"/>
</dbReference>
<evidence type="ECO:0000313" key="7">
    <source>
        <dbReference type="EMBL" id="MCA9387142.1"/>
    </source>
</evidence>
<dbReference type="PROSITE" id="PS51710">
    <property type="entry name" value="G_OBG"/>
    <property type="match status" value="1"/>
</dbReference>
<dbReference type="CDD" id="cd01900">
    <property type="entry name" value="YchF"/>
    <property type="match status" value="1"/>
</dbReference>
<dbReference type="InterPro" id="IPR041706">
    <property type="entry name" value="YchF_N"/>
</dbReference>
<dbReference type="Gene3D" id="1.10.150.300">
    <property type="entry name" value="TGS-like domain"/>
    <property type="match status" value="1"/>
</dbReference>
<dbReference type="GO" id="GO:0005525">
    <property type="term" value="F:GTP binding"/>
    <property type="evidence" value="ECO:0007669"/>
    <property type="project" value="InterPro"/>
</dbReference>
<keyword evidence="4" id="KW-0460">Magnesium</keyword>
<keyword evidence="3 5" id="KW-0067">ATP-binding</keyword>
<dbReference type="Gene3D" id="3.10.20.30">
    <property type="match status" value="1"/>
</dbReference>
<dbReference type="Gene3D" id="3.40.50.300">
    <property type="entry name" value="P-loop containing nucleotide triphosphate hydrolases"/>
    <property type="match status" value="1"/>
</dbReference>
<dbReference type="NCBIfam" id="TIGR00092">
    <property type="entry name" value="redox-regulated ATPase YchF"/>
    <property type="match status" value="1"/>
</dbReference>
<dbReference type="InterPro" id="IPR027417">
    <property type="entry name" value="P-loop_NTPase"/>
</dbReference>
<dbReference type="FunFam" id="3.10.20.30:FF:000001">
    <property type="entry name" value="Ribosome-binding ATPase YchF"/>
    <property type="match status" value="1"/>
</dbReference>
<dbReference type="HAMAP" id="MF_00944">
    <property type="entry name" value="YchF_OLA1_ATPase"/>
    <property type="match status" value="1"/>
</dbReference>
<dbReference type="SUPFAM" id="SSF52540">
    <property type="entry name" value="P-loop containing nucleoside triphosphate hydrolases"/>
    <property type="match status" value="1"/>
</dbReference>
<dbReference type="AlphaFoldDB" id="A0A955LBD8"/>
<dbReference type="CDD" id="cd04867">
    <property type="entry name" value="TGS_YchF_OLA1"/>
    <property type="match status" value="1"/>
</dbReference>
<dbReference type="InterPro" id="IPR031167">
    <property type="entry name" value="G_OBG"/>
</dbReference>
<feature type="domain" description="OBG-type G" evidence="6">
    <location>
        <begin position="3"/>
        <end position="253"/>
    </location>
</feature>
<dbReference type="InterPro" id="IPR004396">
    <property type="entry name" value="ATPase_YchF/OLA1"/>
</dbReference>
<comment type="function">
    <text evidence="5">ATPase that binds to both the 70S ribosome and the 50S ribosomal subunit in a nucleotide-independent manner.</text>
</comment>
<dbReference type="PRINTS" id="PR00326">
    <property type="entry name" value="GTP1OBG"/>
</dbReference>
<dbReference type="GO" id="GO:0005737">
    <property type="term" value="C:cytoplasm"/>
    <property type="evidence" value="ECO:0007669"/>
    <property type="project" value="TreeGrafter"/>
</dbReference>
<evidence type="ECO:0000256" key="5">
    <source>
        <dbReference type="HAMAP-Rule" id="MF_00944"/>
    </source>
</evidence>
<sequence>MNLSLGIVGLPNVGKSTLFNALTKNDIPAENYPFCTIDPNHGIVTVADERLNKIVEIEKPAKVTPAVVEFVDIAGIVKGASEGEGLGNKFLANIREVSAIIHVVRAFHNDNITHVENSVDPARDIELINTELILKDLETLKQRKGQLEGKVRANPKDKPLMDFVIELENALDSGKLANAVATPNNDEIKILRRELYLLTDKPVMYVVNSSEGNYEKDAAVIKEIVGEHMVLPIDIKTEADLSTMTDQDRIEFMQALGLEMTGFELLTKSAYEMLGLISYFTSGETESRAWTIYKGTKAPAAAGVIHSDIQDHFIAADVVSSEDFIEYGGWLKARDAGKVGLQGKEYVMRDGDVVLFKHNG</sequence>
<gene>
    <name evidence="5 7" type="primary">ychF</name>
    <name evidence="7" type="ORF">KC669_03860</name>
</gene>
<dbReference type="PANTHER" id="PTHR23305:SF18">
    <property type="entry name" value="OBG-TYPE G DOMAIN-CONTAINING PROTEIN"/>
    <property type="match status" value="1"/>
</dbReference>
<accession>A0A955LBD8</accession>
<dbReference type="InterPro" id="IPR013029">
    <property type="entry name" value="YchF_C"/>
</dbReference>
<evidence type="ECO:0000256" key="2">
    <source>
        <dbReference type="ARBA" id="ARBA00022741"/>
    </source>
</evidence>
<dbReference type="InterPro" id="IPR012676">
    <property type="entry name" value="TGS-like"/>
</dbReference>
<dbReference type="GO" id="GO:0046872">
    <property type="term" value="F:metal ion binding"/>
    <property type="evidence" value="ECO:0007669"/>
    <property type="project" value="UniProtKB-KW"/>
</dbReference>
<dbReference type="GO" id="GO:0016887">
    <property type="term" value="F:ATP hydrolysis activity"/>
    <property type="evidence" value="ECO:0007669"/>
    <property type="project" value="UniProtKB-UniRule"/>
</dbReference>
<protein>
    <recommendedName>
        <fullName evidence="5">Ribosome-binding ATPase YchF</fullName>
    </recommendedName>
</protein>
<dbReference type="PANTHER" id="PTHR23305">
    <property type="entry name" value="OBG GTPASE FAMILY"/>
    <property type="match status" value="1"/>
</dbReference>
<dbReference type="Proteomes" id="UP000714915">
    <property type="component" value="Unassembled WGS sequence"/>
</dbReference>
<dbReference type="Pfam" id="PF06071">
    <property type="entry name" value="YchF-GTPase_C"/>
    <property type="match status" value="1"/>
</dbReference>
<organism evidence="7 8">
    <name type="scientific">Candidatus Dojkabacteria bacterium</name>
    <dbReference type="NCBI Taxonomy" id="2099670"/>
    <lineage>
        <taxon>Bacteria</taxon>
        <taxon>Candidatus Dojkabacteria</taxon>
    </lineage>
</organism>
<proteinExistence type="inferred from homology"/>
<dbReference type="PIRSF" id="PIRSF006641">
    <property type="entry name" value="CHP00092"/>
    <property type="match status" value="1"/>
</dbReference>
<evidence type="ECO:0000256" key="3">
    <source>
        <dbReference type="ARBA" id="ARBA00022840"/>
    </source>
</evidence>
<evidence type="ECO:0000259" key="6">
    <source>
        <dbReference type="PROSITE" id="PS51710"/>
    </source>
</evidence>
<evidence type="ECO:0000313" key="8">
    <source>
        <dbReference type="Proteomes" id="UP000714915"/>
    </source>
</evidence>
<comment type="similarity">
    <text evidence="5">Belongs to the TRAFAC class OBG-HflX-like GTPase superfamily. OBG GTPase family. YchF/OLA1 subfamily.</text>
</comment>
<dbReference type="InterPro" id="IPR012675">
    <property type="entry name" value="Beta-grasp_dom_sf"/>
</dbReference>
<keyword evidence="2 5" id="KW-0547">Nucleotide-binding</keyword>
<feature type="binding site" evidence="5">
    <location>
        <begin position="12"/>
        <end position="17"/>
    </location>
    <ligand>
        <name>ATP</name>
        <dbReference type="ChEBI" id="CHEBI:30616"/>
    </ligand>
</feature>
<dbReference type="Pfam" id="PF01926">
    <property type="entry name" value="MMR_HSR1"/>
    <property type="match status" value="1"/>
</dbReference>